<dbReference type="Pfam" id="PF02465">
    <property type="entry name" value="FliD_N"/>
    <property type="match status" value="1"/>
</dbReference>
<reference evidence="8 9" key="1">
    <citation type="submission" date="2017-08" db="EMBL/GenBank/DDBJ databases">
        <title>Virgibacillus indicus sp. nov. and Virgibacillus profoundi sp. nov, two moderately halophilic bacteria isolated from marine sediment by using the Microfluidic Streak Plate.</title>
        <authorList>
            <person name="Xu B."/>
            <person name="Hu B."/>
            <person name="Wang J."/>
            <person name="Zhu Y."/>
            <person name="Huang L."/>
            <person name="Du W."/>
            <person name="Huang Y."/>
        </authorList>
    </citation>
    <scope>NUCLEOTIDE SEQUENCE [LARGE SCALE GENOMIC DNA]</scope>
    <source>
        <strain evidence="8 9">IO3-P2-C2</strain>
    </source>
</reference>
<keyword evidence="4 5" id="KW-0975">Bacterial flagellum</keyword>
<dbReference type="InterPro" id="IPR003481">
    <property type="entry name" value="FliD_N"/>
</dbReference>
<comment type="caution">
    <text evidence="8">The sequence shown here is derived from an EMBL/GenBank/DDBJ whole genome shotgun (WGS) entry which is preliminary data.</text>
</comment>
<sequence length="491" mass="55511">MRVGGLATGMDIDSIVNKLMTAERIPLDKMQQDKTMLEWKRDAFRDVNKKLSELDQMILNMKMSSTYNSKMVSSSNEGAVTASGSSSASNGSYSIEVTQLAKNAINMSTAAVDLDPNTSLKEQGVQEQKFTFTTYNEKGEADTHNYTIQDGETLNQLLKRVSDDDNNVRMFFDDQSQRVIMETTRTGNYNPDGKEIVFYEGSNAFFKNTLNLHMSKEQGGTDAKFKYNNTELELTSKTNDYQLNGINFQFKDVGSANLTVTNDVESSFESIMKFVDKYNEVVETLNESQREEKYRDYPPLTDEQKKDMSEDEIELWEERAKSGLLRGESALSSGLFSMRQSWYSSVDTGGGFTSLTQIGIETSKDYMDGGKLVVNEKDLRDALREDPAGVQKLFSNSDENESRGLVNRLEDSLERTINQIGERAGNDTHTTLENYTLGKRMKDLNERISAFEDRLVVRENRYWSQFTAMESAISRMNMQSAQLMSQFGGGM</sequence>
<dbReference type="PANTHER" id="PTHR30288">
    <property type="entry name" value="FLAGELLAR CAP/ASSEMBLY PROTEIN FLID"/>
    <property type="match status" value="1"/>
</dbReference>
<accession>A0A265NAQ4</accession>
<evidence type="ECO:0000259" key="6">
    <source>
        <dbReference type="Pfam" id="PF02465"/>
    </source>
</evidence>
<dbReference type="PANTHER" id="PTHR30288:SF0">
    <property type="entry name" value="FLAGELLAR HOOK-ASSOCIATED PROTEIN 2"/>
    <property type="match status" value="1"/>
</dbReference>
<evidence type="ECO:0000256" key="5">
    <source>
        <dbReference type="RuleBase" id="RU362066"/>
    </source>
</evidence>
<dbReference type="OrthoDB" id="9776025at2"/>
<dbReference type="GO" id="GO:0005576">
    <property type="term" value="C:extracellular region"/>
    <property type="evidence" value="ECO:0007669"/>
    <property type="project" value="UniProtKB-SubCell"/>
</dbReference>
<evidence type="ECO:0000256" key="2">
    <source>
        <dbReference type="ARBA" id="ARBA00011255"/>
    </source>
</evidence>
<dbReference type="AlphaFoldDB" id="A0A265NAQ4"/>
<organism evidence="8 9">
    <name type="scientific">Virgibacillus indicus</name>
    <dbReference type="NCBI Taxonomy" id="2024554"/>
    <lineage>
        <taxon>Bacteria</taxon>
        <taxon>Bacillati</taxon>
        <taxon>Bacillota</taxon>
        <taxon>Bacilli</taxon>
        <taxon>Bacillales</taxon>
        <taxon>Bacillaceae</taxon>
        <taxon>Virgibacillus</taxon>
    </lineage>
</organism>
<comment type="similarity">
    <text evidence="1 5">Belongs to the FliD family.</text>
</comment>
<evidence type="ECO:0000256" key="1">
    <source>
        <dbReference type="ARBA" id="ARBA00009764"/>
    </source>
</evidence>
<comment type="function">
    <text evidence="5">Required for morphogenesis and for the elongation of the flagellar filament by facilitating polymerization of the flagellin monomers at the tip of growing filament. Forms a capping structure, which prevents flagellin subunits (transported through the central channel of the flagellum) from leaking out without polymerization at the distal end.</text>
</comment>
<dbReference type="NCBIfam" id="NF005833">
    <property type="entry name" value="PRK07737.1"/>
    <property type="match status" value="1"/>
</dbReference>
<dbReference type="InterPro" id="IPR040026">
    <property type="entry name" value="FliD"/>
</dbReference>
<feature type="domain" description="Flagellar hook-associated protein 2 N-terminal" evidence="6">
    <location>
        <begin position="8"/>
        <end position="103"/>
    </location>
</feature>
<dbReference type="Proteomes" id="UP000216498">
    <property type="component" value="Unassembled WGS sequence"/>
</dbReference>
<keyword evidence="3" id="KW-0175">Coiled coil</keyword>
<name>A0A265NAQ4_9BACI</name>
<proteinExistence type="inferred from homology"/>
<evidence type="ECO:0000256" key="4">
    <source>
        <dbReference type="ARBA" id="ARBA00023143"/>
    </source>
</evidence>
<keyword evidence="8" id="KW-0966">Cell projection</keyword>
<dbReference type="GO" id="GO:0009421">
    <property type="term" value="C:bacterial-type flagellum filament cap"/>
    <property type="evidence" value="ECO:0007669"/>
    <property type="project" value="InterPro"/>
</dbReference>
<dbReference type="Pfam" id="PF07195">
    <property type="entry name" value="FliD_C"/>
    <property type="match status" value="1"/>
</dbReference>
<feature type="domain" description="Flagellar hook-associated protein 2 C-terminal" evidence="7">
    <location>
        <begin position="220"/>
        <end position="477"/>
    </location>
</feature>
<keyword evidence="9" id="KW-1185">Reference proteome</keyword>
<evidence type="ECO:0000313" key="8">
    <source>
        <dbReference type="EMBL" id="OZU88865.1"/>
    </source>
</evidence>
<keyword evidence="8" id="KW-0969">Cilium</keyword>
<dbReference type="EMBL" id="NPMS01000004">
    <property type="protein sequence ID" value="OZU88865.1"/>
    <property type="molecule type" value="Genomic_DNA"/>
</dbReference>
<gene>
    <name evidence="8" type="ORF">CIL03_10950</name>
</gene>
<dbReference type="GO" id="GO:0071973">
    <property type="term" value="P:bacterial-type flagellum-dependent cell motility"/>
    <property type="evidence" value="ECO:0007669"/>
    <property type="project" value="TreeGrafter"/>
</dbReference>
<evidence type="ECO:0000313" key="9">
    <source>
        <dbReference type="Proteomes" id="UP000216498"/>
    </source>
</evidence>
<dbReference type="GO" id="GO:0007155">
    <property type="term" value="P:cell adhesion"/>
    <property type="evidence" value="ECO:0007669"/>
    <property type="project" value="InterPro"/>
</dbReference>
<evidence type="ECO:0000256" key="3">
    <source>
        <dbReference type="ARBA" id="ARBA00023054"/>
    </source>
</evidence>
<dbReference type="InterPro" id="IPR010809">
    <property type="entry name" value="FliD_C"/>
</dbReference>
<keyword evidence="5" id="KW-0964">Secreted</keyword>
<protein>
    <recommendedName>
        <fullName evidence="5">Flagellar hook-associated protein 2</fullName>
        <shortName evidence="5">HAP2</shortName>
    </recommendedName>
    <alternativeName>
        <fullName evidence="5">Flagellar cap protein</fullName>
    </alternativeName>
</protein>
<comment type="subcellular location">
    <subcellularLocation>
        <location evidence="5">Secreted</location>
    </subcellularLocation>
    <subcellularLocation>
        <location evidence="5">Bacterial flagellum</location>
    </subcellularLocation>
</comment>
<dbReference type="GO" id="GO:0009424">
    <property type="term" value="C:bacterial-type flagellum hook"/>
    <property type="evidence" value="ECO:0007669"/>
    <property type="project" value="UniProtKB-UniRule"/>
</dbReference>
<comment type="subunit">
    <text evidence="2 5">Homopentamer.</text>
</comment>
<evidence type="ECO:0000259" key="7">
    <source>
        <dbReference type="Pfam" id="PF07195"/>
    </source>
</evidence>
<keyword evidence="8" id="KW-0282">Flagellum</keyword>